<protein>
    <submittedName>
        <fullName evidence="3">Uncharacterized protein</fullName>
    </submittedName>
</protein>
<dbReference type="Proteomes" id="UP000596035">
    <property type="component" value="Chromosome"/>
</dbReference>
<evidence type="ECO:0000313" key="4">
    <source>
        <dbReference type="Proteomes" id="UP000196710"/>
    </source>
</evidence>
<evidence type="ECO:0000313" key="5">
    <source>
        <dbReference type="Proteomes" id="UP000596035"/>
    </source>
</evidence>
<evidence type="ECO:0000256" key="1">
    <source>
        <dbReference type="SAM" id="SignalP"/>
    </source>
</evidence>
<dbReference type="Pfam" id="PF19499">
    <property type="entry name" value="DUF6034"/>
    <property type="match status" value="2"/>
</dbReference>
<proteinExistence type="predicted"/>
<dbReference type="AlphaFoldDB" id="A0A1Z2XN44"/>
<name>A0A1Z2XN44_9FIRM</name>
<feature type="signal peptide" evidence="1">
    <location>
        <begin position="1"/>
        <end position="26"/>
    </location>
</feature>
<dbReference type="RefSeq" id="WP_066535474.1">
    <property type="nucleotide sequence ID" value="NZ_CP021422.1"/>
</dbReference>
<reference evidence="4" key="2">
    <citation type="submission" date="2017-05" db="EMBL/GenBank/DDBJ databases">
        <title>Improved OligoMM genomes.</title>
        <authorList>
            <person name="Garzetti D."/>
        </authorList>
    </citation>
    <scope>NUCLEOTIDE SEQUENCE [LARGE SCALE GENOMIC DNA]</scope>
    <source>
        <strain evidence="4">KB18</strain>
    </source>
</reference>
<dbReference type="EMBL" id="CP021422">
    <property type="protein sequence ID" value="ASB39865.1"/>
    <property type="molecule type" value="Genomic_DNA"/>
</dbReference>
<dbReference type="EMBL" id="CP065321">
    <property type="protein sequence ID" value="QQR29154.1"/>
    <property type="molecule type" value="Genomic_DNA"/>
</dbReference>
<dbReference type="InterPro" id="IPR046098">
    <property type="entry name" value="DUF6034"/>
</dbReference>
<evidence type="ECO:0000313" key="3">
    <source>
        <dbReference type="EMBL" id="QQR29154.1"/>
    </source>
</evidence>
<gene>
    <name evidence="2" type="ORF">ADH66_03905</name>
    <name evidence="3" type="ORF">I5Q82_13970</name>
</gene>
<dbReference type="KEGG" id="amur:ADH66_03905"/>
<reference evidence="2" key="1">
    <citation type="journal article" date="2017" name="Genome Announc.">
        <title>High-Quality Whole-Genome Sequences of the Oligo-Mouse-Microbiota Bacterial Community.</title>
        <authorList>
            <person name="Garzetti D."/>
            <person name="Brugiroux S."/>
            <person name="Bunk B."/>
            <person name="Pukall R."/>
            <person name="McCoy K.D."/>
            <person name="Macpherson A.J."/>
            <person name="Stecher B."/>
        </authorList>
    </citation>
    <scope>NUCLEOTIDE SEQUENCE</scope>
    <source>
        <strain evidence="2">KB18</strain>
    </source>
</reference>
<keyword evidence="4" id="KW-1185">Reference proteome</keyword>
<accession>A0A1Z2XN44</accession>
<feature type="chain" id="PRO_5044568649" evidence="1">
    <location>
        <begin position="27"/>
        <end position="557"/>
    </location>
</feature>
<reference evidence="3 5" key="3">
    <citation type="submission" date="2020-11" db="EMBL/GenBank/DDBJ databases">
        <title>Closed and high quality bacterial genomes of the OMM12 community.</title>
        <authorList>
            <person name="Marbouty M."/>
            <person name="Lamy-Besnier Q."/>
            <person name="Debarbieux L."/>
            <person name="Koszul R."/>
        </authorList>
    </citation>
    <scope>NUCLEOTIDE SEQUENCE [LARGE SCALE GENOMIC DNA]</scope>
    <source>
        <strain evidence="3 5">KB18</strain>
    </source>
</reference>
<evidence type="ECO:0000313" key="2">
    <source>
        <dbReference type="EMBL" id="ASB39865.1"/>
    </source>
</evidence>
<dbReference type="Proteomes" id="UP000196710">
    <property type="component" value="Chromosome"/>
</dbReference>
<sequence>MLSEKLRRLMAGALCGAMLFTLPACQEDPEGSIVANKDMDKLISQGAESGGESRVDAGELIEDAKKTETYKTTLDSPNLKVKAEVDAQVELPEVEKLSIYRVKQKPFTQEFLDKVRAELCGEVELFDGKALGVRTKKDIEREINFLRQSVEDYTAQERQLLKDPNLPEEHRPTEEEVNASIEEYRQMMQNDIDERQGEYETAPDEVNFADYPTDYKIHLYRELYESDPESYESGLTLHDEEGDAVFDAASDGSDGHYRRLVVQNNADYSNKIAYSDNLGFYKHMSGVMVEDTMLDYTLTPRELGLTQDYEGFWKEKGVPSPVITNNYVLEEGFTFKPIDKTEISFTQEEAQAKAEELLGRLGLTDFKFSQGGKYSELLGGEDEEADFLYDVLYVLRYTRELEGVQLTQSSGAKFVIGQDTSNPNRKQMWPGESIEIRVNDRGIVGFQYNAPLEITETVVEGTSLKTFDEVKGIFEQMLPMVLAEEDYDVTARVDRVRLSYSRISEKDSFDTGLVVPVWSFEGKVTAYSGEYPAYERNGTLLAVNAIDGSVIDANLGY</sequence>
<keyword evidence="1" id="KW-0732">Signal</keyword>
<organism evidence="3 5">
    <name type="scientific">Acutalibacter muris</name>
    <dbReference type="NCBI Taxonomy" id="1796620"/>
    <lineage>
        <taxon>Bacteria</taxon>
        <taxon>Bacillati</taxon>
        <taxon>Bacillota</taxon>
        <taxon>Clostridia</taxon>
        <taxon>Eubacteriales</taxon>
        <taxon>Acutalibacteraceae</taxon>
        <taxon>Acutalibacter</taxon>
    </lineage>
</organism>